<feature type="transmembrane region" description="Helical" evidence="1">
    <location>
        <begin position="72"/>
        <end position="90"/>
    </location>
</feature>
<dbReference type="EMBL" id="JBHRSM010000024">
    <property type="protein sequence ID" value="MFC3087247.1"/>
    <property type="molecule type" value="Genomic_DNA"/>
</dbReference>
<reference evidence="3" key="1">
    <citation type="journal article" date="2019" name="Int. J. Syst. Evol. Microbiol.">
        <title>The Global Catalogue of Microorganisms (GCM) 10K type strain sequencing project: providing services to taxonomists for standard genome sequencing and annotation.</title>
        <authorList>
            <consortium name="The Broad Institute Genomics Platform"/>
            <consortium name="The Broad Institute Genome Sequencing Center for Infectious Disease"/>
            <person name="Wu L."/>
            <person name="Ma J."/>
        </authorList>
    </citation>
    <scope>NUCLEOTIDE SEQUENCE [LARGE SCALE GENOMIC DNA]</scope>
    <source>
        <strain evidence="3">KCTC 62102</strain>
    </source>
</reference>
<dbReference type="Proteomes" id="UP001595445">
    <property type="component" value="Unassembled WGS sequence"/>
</dbReference>
<dbReference type="RefSeq" id="WP_197642892.1">
    <property type="nucleotide sequence ID" value="NZ_JAEACP010000007.1"/>
</dbReference>
<evidence type="ECO:0000313" key="3">
    <source>
        <dbReference type="Proteomes" id="UP001595445"/>
    </source>
</evidence>
<evidence type="ECO:0000313" key="2">
    <source>
        <dbReference type="EMBL" id="MFC3087247.1"/>
    </source>
</evidence>
<name>A0ABV7DVV8_9RHOB</name>
<gene>
    <name evidence="2" type="ORF">ACFOD6_14435</name>
</gene>
<proteinExistence type="predicted"/>
<keyword evidence="1" id="KW-0472">Membrane</keyword>
<protein>
    <submittedName>
        <fullName evidence="2">Uncharacterized protein</fullName>
    </submittedName>
</protein>
<feature type="transmembrane region" description="Helical" evidence="1">
    <location>
        <begin position="96"/>
        <end position="121"/>
    </location>
</feature>
<keyword evidence="3" id="KW-1185">Reference proteome</keyword>
<sequence>MPPTVKAALAYVLPVFALAFAFGVLRVTLIAPRTGPLPAVALELPLVLALSWTVAGRVLARWPDSRRADLGLIAFALLMLLELATALALGQTPGQFLSAMATPPGALGLAGQVGFGLVPLLRPQPRG</sequence>
<comment type="caution">
    <text evidence="2">The sequence shown here is derived from an EMBL/GenBank/DDBJ whole genome shotgun (WGS) entry which is preliminary data.</text>
</comment>
<evidence type="ECO:0000256" key="1">
    <source>
        <dbReference type="SAM" id="Phobius"/>
    </source>
</evidence>
<organism evidence="2 3">
    <name type="scientific">Tabrizicola soli</name>
    <dbReference type="NCBI Taxonomy" id="2185115"/>
    <lineage>
        <taxon>Bacteria</taxon>
        <taxon>Pseudomonadati</taxon>
        <taxon>Pseudomonadota</taxon>
        <taxon>Alphaproteobacteria</taxon>
        <taxon>Rhodobacterales</taxon>
        <taxon>Paracoccaceae</taxon>
        <taxon>Tabrizicola</taxon>
    </lineage>
</organism>
<keyword evidence="1" id="KW-1133">Transmembrane helix</keyword>
<feature type="transmembrane region" description="Helical" evidence="1">
    <location>
        <begin position="37"/>
        <end position="60"/>
    </location>
</feature>
<feature type="transmembrane region" description="Helical" evidence="1">
    <location>
        <begin position="7"/>
        <end position="31"/>
    </location>
</feature>
<keyword evidence="1" id="KW-0812">Transmembrane</keyword>
<accession>A0ABV7DVV8</accession>